<dbReference type="SMART" id="SM00050">
    <property type="entry name" value="DISIN"/>
    <property type="match status" value="1"/>
</dbReference>
<evidence type="ECO:0000313" key="9">
    <source>
        <dbReference type="Proteomes" id="UP000006039"/>
    </source>
</evidence>
<dbReference type="PANTHER" id="PTHR11905:SF159">
    <property type="entry name" value="ADAM METALLOPROTEASE"/>
    <property type="match status" value="1"/>
</dbReference>
<comment type="caution">
    <text evidence="1">Lacks conserved residue(s) required for the propagation of feature annotation.</text>
</comment>
<dbReference type="SUPFAM" id="SSF55486">
    <property type="entry name" value="Metalloproteases ('zincins'), catalytic domain"/>
    <property type="match status" value="1"/>
</dbReference>
<dbReference type="STRING" id="644352.J3NM81"/>
<dbReference type="GeneID" id="20342843"/>
<dbReference type="GO" id="GO:0004222">
    <property type="term" value="F:metalloendopeptidase activity"/>
    <property type="evidence" value="ECO:0007669"/>
    <property type="project" value="InterPro"/>
</dbReference>
<dbReference type="InterPro" id="IPR001762">
    <property type="entry name" value="Disintegrin_dom"/>
</dbReference>
<dbReference type="RefSeq" id="XP_009218421.1">
    <property type="nucleotide sequence ID" value="XM_009220157.1"/>
</dbReference>
<keyword evidence="3" id="KW-0472">Membrane</keyword>
<keyword evidence="7" id="KW-0645">Protease</keyword>
<dbReference type="HOGENOM" id="CLU_012383_1_0_1"/>
<dbReference type="EMBL" id="GL385395">
    <property type="protein sequence ID" value="EJT82412.1"/>
    <property type="molecule type" value="Genomic_DNA"/>
</dbReference>
<reference evidence="8" key="5">
    <citation type="submission" date="2018-04" db="UniProtKB">
        <authorList>
            <consortium name="EnsemblFungi"/>
        </authorList>
    </citation>
    <scope>IDENTIFICATION</scope>
    <source>
        <strain evidence="8">R3-111a-1</strain>
    </source>
</reference>
<feature type="domain" description="Peptidase M12B" evidence="6">
    <location>
        <begin position="281"/>
        <end position="491"/>
    </location>
</feature>
<accession>J3NM81</accession>
<dbReference type="Gene3D" id="4.10.70.10">
    <property type="entry name" value="Disintegrin domain"/>
    <property type="match status" value="1"/>
</dbReference>
<dbReference type="InterPro" id="IPR036436">
    <property type="entry name" value="Disintegrin_dom_sf"/>
</dbReference>
<keyword evidence="1" id="KW-0479">Metal-binding</keyword>
<reference evidence="8" key="4">
    <citation type="journal article" date="2015" name="G3 (Bethesda)">
        <title>Genome sequences of three phytopathogenic species of the Magnaporthaceae family of fungi.</title>
        <authorList>
            <person name="Okagaki L.H."/>
            <person name="Nunes C.C."/>
            <person name="Sailsbery J."/>
            <person name="Clay B."/>
            <person name="Brown D."/>
            <person name="John T."/>
            <person name="Oh Y."/>
            <person name="Young N."/>
            <person name="Fitzgerald M."/>
            <person name="Haas B.J."/>
            <person name="Zeng Q."/>
            <person name="Young S."/>
            <person name="Adiconis X."/>
            <person name="Fan L."/>
            <person name="Levin J.Z."/>
            <person name="Mitchell T.K."/>
            <person name="Okubara P.A."/>
            <person name="Farman M.L."/>
            <person name="Kohn L.M."/>
            <person name="Birren B."/>
            <person name="Ma L.-J."/>
            <person name="Dean R.A."/>
        </authorList>
    </citation>
    <scope>NUCLEOTIDE SEQUENCE</scope>
    <source>
        <strain evidence="8">R3-111a-1</strain>
    </source>
</reference>
<dbReference type="PROSITE" id="PS50215">
    <property type="entry name" value="ADAM_MEPRO"/>
    <property type="match status" value="1"/>
</dbReference>
<dbReference type="Proteomes" id="UP000006039">
    <property type="component" value="Unassembled WGS sequence"/>
</dbReference>
<evidence type="ECO:0000256" key="3">
    <source>
        <dbReference type="SAM" id="Phobius"/>
    </source>
</evidence>
<dbReference type="GO" id="GO:0046872">
    <property type="term" value="F:metal ion binding"/>
    <property type="evidence" value="ECO:0007669"/>
    <property type="project" value="UniProtKB-KW"/>
</dbReference>
<evidence type="ECO:0000256" key="2">
    <source>
        <dbReference type="SAM" id="MobiDB-lite"/>
    </source>
</evidence>
<dbReference type="PANTHER" id="PTHR11905">
    <property type="entry name" value="ADAM A DISINTEGRIN AND METALLOPROTEASE DOMAIN"/>
    <property type="match status" value="1"/>
</dbReference>
<evidence type="ECO:0000256" key="4">
    <source>
        <dbReference type="SAM" id="SignalP"/>
    </source>
</evidence>
<feature type="binding site" evidence="1">
    <location>
        <position position="439"/>
    </location>
    <ligand>
        <name>Zn(2+)</name>
        <dbReference type="ChEBI" id="CHEBI:29105"/>
        <note>catalytic</note>
    </ligand>
</feature>
<keyword evidence="3" id="KW-1133">Transmembrane helix</keyword>
<dbReference type="SUPFAM" id="SSF57552">
    <property type="entry name" value="Blood coagulation inhibitor (disintegrin)"/>
    <property type="match status" value="1"/>
</dbReference>
<feature type="chain" id="PRO_5015094251" evidence="4">
    <location>
        <begin position="24"/>
        <end position="725"/>
    </location>
</feature>
<evidence type="ECO:0000313" key="8">
    <source>
        <dbReference type="EnsemblFungi" id="EJT82412"/>
    </source>
</evidence>
<keyword evidence="7" id="KW-0482">Metalloprotease</keyword>
<sequence>MKLLASLLTTLLAVTGYTDIANALSVGRNPLRKTTQIEDVHFTTDWQLVHAWSTFATTFKLVDGSKERRIRLELSPNEDVISKDAYVQVIGPDGQPKYGRTIDRAEHRVFKGSAFVRASEHDQWRNAGWARVMVVADGRTPLFEGAFSIDGDNHHVETATNFARTRHDEDPTPQRADKAGKGEYMVAWRDSDIRGQGDEGDWSELRRRDGSLVPRKASGCGVDDNHVRVDAEGGNEDSPMRHKIRDVSPNLASSPLDRLMARQNRNDVANIGSTRGCPTTRRVALIGIATDCNYRGAFSSDQDVRANIVNLVNTASALYERTFNITFAIRNLTISARECPTQTNDDNAWNTACSPSTSISTRLSQFSNWRGRLNDNAAFWTLFSTCTTNTAVGIAWLGAACMKGSTRDRTGTAVAGANYVARTNGGQSEWQVFAHEVGHTFGADHDCNSDLCATSDGSCCPLSSTTCDARSQFIMNPSANRGIDNFSQCTIGSVCSQLGAGTVSMRCLVDNRGVETAVDPVCGNGIVEASEQCDSKNPCCDSATCRYRAGATCDPSSDGCCTAQCGVAPAERVCRPSTGTCDPEEKCDGKAAQCPLNVDNTNPNGRGCTSNGGGIVGDIGATASNWFEQNKPLAIGLIAGIGGLIALLTVCCCISSCRRKRAIRRQRQQMIAARNAQAASQPGFANGTPGSGPLPPPPSYWASSSPPMAQQPGWRPQRTTSARYA</sequence>
<keyword evidence="4" id="KW-0732">Signal</keyword>
<reference evidence="7" key="3">
    <citation type="submission" date="2010-09" db="EMBL/GenBank/DDBJ databases">
        <title>Annotation of Gaeumannomyces graminis var. tritici R3-111a-1.</title>
        <authorList>
            <consortium name="The Broad Institute Genome Sequencing Platform"/>
            <person name="Ma L.-J."/>
            <person name="Dead R."/>
            <person name="Young S.K."/>
            <person name="Zeng Q."/>
            <person name="Gargeya S."/>
            <person name="Fitzgerald M."/>
            <person name="Haas B."/>
            <person name="Abouelleil A."/>
            <person name="Alvarado L."/>
            <person name="Arachchi H.M."/>
            <person name="Berlin A."/>
            <person name="Brown A."/>
            <person name="Chapman S.B."/>
            <person name="Chen Z."/>
            <person name="Dunbar C."/>
            <person name="Freedman E."/>
            <person name="Gearin G."/>
            <person name="Gellesch M."/>
            <person name="Goldberg J."/>
            <person name="Griggs A."/>
            <person name="Gujja S."/>
            <person name="Heiman D."/>
            <person name="Howarth C."/>
            <person name="Larson L."/>
            <person name="Lui A."/>
            <person name="MacDonald P.J.P."/>
            <person name="Mehta T."/>
            <person name="Montmayeur A."/>
            <person name="Murphy C."/>
            <person name="Neiman D."/>
            <person name="Pearson M."/>
            <person name="Priest M."/>
            <person name="Roberts A."/>
            <person name="Saif S."/>
            <person name="Shea T."/>
            <person name="Shenoy N."/>
            <person name="Sisk P."/>
            <person name="Stolte C."/>
            <person name="Sykes S."/>
            <person name="Yandava C."/>
            <person name="Wortman J."/>
            <person name="Nusbaum C."/>
            <person name="Birren B."/>
        </authorList>
    </citation>
    <scope>NUCLEOTIDE SEQUENCE</scope>
    <source>
        <strain evidence="7">R3-111a-1</strain>
    </source>
</reference>
<dbReference type="OrthoDB" id="5951731at2759"/>
<feature type="binding site" evidence="1">
    <location>
        <position position="445"/>
    </location>
    <ligand>
        <name>Zn(2+)</name>
        <dbReference type="ChEBI" id="CHEBI:29105"/>
        <note>catalytic</note>
    </ligand>
</feature>
<evidence type="ECO:0000259" key="5">
    <source>
        <dbReference type="PROSITE" id="PS50214"/>
    </source>
</evidence>
<name>J3NM81_GAET3</name>
<feature type="region of interest" description="Disordered" evidence="2">
    <location>
        <begin position="216"/>
        <end position="242"/>
    </location>
</feature>
<keyword evidence="1" id="KW-0862">Zinc</keyword>
<dbReference type="Pfam" id="PF00200">
    <property type="entry name" value="Disintegrin"/>
    <property type="match status" value="1"/>
</dbReference>
<keyword evidence="7" id="KW-0378">Hydrolase</keyword>
<reference evidence="7" key="2">
    <citation type="submission" date="2010-07" db="EMBL/GenBank/DDBJ databases">
        <authorList>
            <consortium name="The Broad Institute Genome Sequencing Platform"/>
            <consortium name="Broad Institute Genome Sequencing Center for Infectious Disease"/>
            <person name="Ma L.-J."/>
            <person name="Dead R."/>
            <person name="Young S."/>
            <person name="Zeng Q."/>
            <person name="Koehrsen M."/>
            <person name="Alvarado L."/>
            <person name="Berlin A."/>
            <person name="Chapman S.B."/>
            <person name="Chen Z."/>
            <person name="Freedman E."/>
            <person name="Gellesch M."/>
            <person name="Goldberg J."/>
            <person name="Griggs A."/>
            <person name="Gujja S."/>
            <person name="Heilman E.R."/>
            <person name="Heiman D."/>
            <person name="Hepburn T."/>
            <person name="Howarth C."/>
            <person name="Jen D."/>
            <person name="Larson L."/>
            <person name="Mehta T."/>
            <person name="Neiman D."/>
            <person name="Pearson M."/>
            <person name="Roberts A."/>
            <person name="Saif S."/>
            <person name="Shea T."/>
            <person name="Shenoy N."/>
            <person name="Sisk P."/>
            <person name="Stolte C."/>
            <person name="Sykes S."/>
            <person name="Walk T."/>
            <person name="White J."/>
            <person name="Yandava C."/>
            <person name="Haas B."/>
            <person name="Nusbaum C."/>
            <person name="Birren B."/>
        </authorList>
    </citation>
    <scope>NUCLEOTIDE SEQUENCE</scope>
    <source>
        <strain evidence="7">R3-111a-1</strain>
    </source>
</reference>
<dbReference type="GO" id="GO:0006508">
    <property type="term" value="P:proteolysis"/>
    <property type="evidence" value="ECO:0007669"/>
    <property type="project" value="UniProtKB-KW"/>
</dbReference>
<feature type="binding site" evidence="1">
    <location>
        <position position="435"/>
    </location>
    <ligand>
        <name>Zn(2+)</name>
        <dbReference type="ChEBI" id="CHEBI:29105"/>
        <note>catalytic</note>
    </ligand>
</feature>
<proteinExistence type="predicted"/>
<gene>
    <name evidence="8" type="primary">20342843</name>
    <name evidence="7" type="ORF">GGTG_02385</name>
</gene>
<feature type="domain" description="Disintegrin" evidence="5">
    <location>
        <begin position="519"/>
        <end position="602"/>
    </location>
</feature>
<feature type="transmembrane region" description="Helical" evidence="3">
    <location>
        <begin position="633"/>
        <end position="657"/>
    </location>
</feature>
<dbReference type="Pfam" id="PF13688">
    <property type="entry name" value="Reprolysin_5"/>
    <property type="match status" value="1"/>
</dbReference>
<dbReference type="EnsemblFungi" id="EJT82412">
    <property type="protein sequence ID" value="EJT82412"/>
    <property type="gene ID" value="GGTG_02385"/>
</dbReference>
<dbReference type="InterPro" id="IPR001590">
    <property type="entry name" value="Peptidase_M12B"/>
</dbReference>
<feature type="region of interest" description="Disordered" evidence="2">
    <location>
        <begin position="673"/>
        <end position="725"/>
    </location>
</feature>
<evidence type="ECO:0000259" key="6">
    <source>
        <dbReference type="PROSITE" id="PS50215"/>
    </source>
</evidence>
<protein>
    <submittedName>
        <fullName evidence="7">Zinc metalloprotease mde10</fullName>
    </submittedName>
</protein>
<feature type="signal peptide" evidence="4">
    <location>
        <begin position="1"/>
        <end position="23"/>
    </location>
</feature>
<reference evidence="9" key="1">
    <citation type="submission" date="2010-07" db="EMBL/GenBank/DDBJ databases">
        <title>The genome sequence of Gaeumannomyces graminis var. tritici strain R3-111a-1.</title>
        <authorList>
            <consortium name="The Broad Institute Genome Sequencing Platform"/>
            <person name="Ma L.-J."/>
            <person name="Dead R."/>
            <person name="Young S."/>
            <person name="Zeng Q."/>
            <person name="Koehrsen M."/>
            <person name="Alvarado L."/>
            <person name="Berlin A."/>
            <person name="Chapman S.B."/>
            <person name="Chen Z."/>
            <person name="Freedman E."/>
            <person name="Gellesch M."/>
            <person name="Goldberg J."/>
            <person name="Griggs A."/>
            <person name="Gujja S."/>
            <person name="Heilman E.R."/>
            <person name="Heiman D."/>
            <person name="Hepburn T."/>
            <person name="Howarth C."/>
            <person name="Jen D."/>
            <person name="Larson L."/>
            <person name="Mehta T."/>
            <person name="Neiman D."/>
            <person name="Pearson M."/>
            <person name="Roberts A."/>
            <person name="Saif S."/>
            <person name="Shea T."/>
            <person name="Shenoy N."/>
            <person name="Sisk P."/>
            <person name="Stolte C."/>
            <person name="Sykes S."/>
            <person name="Walk T."/>
            <person name="White J."/>
            <person name="Yandava C."/>
            <person name="Haas B."/>
            <person name="Nusbaum C."/>
            <person name="Birren B."/>
        </authorList>
    </citation>
    <scope>NUCLEOTIDE SEQUENCE [LARGE SCALE GENOMIC DNA]</scope>
    <source>
        <strain evidence="9">R3-111a-1</strain>
    </source>
</reference>
<evidence type="ECO:0000313" key="7">
    <source>
        <dbReference type="EMBL" id="EJT82412.1"/>
    </source>
</evidence>
<dbReference type="CDD" id="cd04271">
    <property type="entry name" value="ZnMc_ADAM_fungal"/>
    <property type="match status" value="1"/>
</dbReference>
<dbReference type="Gene3D" id="3.40.390.10">
    <property type="entry name" value="Collagenase (Catalytic Domain)"/>
    <property type="match status" value="1"/>
</dbReference>
<keyword evidence="3" id="KW-0812">Transmembrane</keyword>
<dbReference type="PROSITE" id="PS50214">
    <property type="entry name" value="DISINTEGRIN_2"/>
    <property type="match status" value="1"/>
</dbReference>
<feature type="active site" evidence="1">
    <location>
        <position position="436"/>
    </location>
</feature>
<organism evidence="7">
    <name type="scientific">Gaeumannomyces tritici (strain R3-111a-1)</name>
    <name type="common">Wheat and barley take-all root rot fungus</name>
    <name type="synonym">Gaeumannomyces graminis var. tritici</name>
    <dbReference type="NCBI Taxonomy" id="644352"/>
    <lineage>
        <taxon>Eukaryota</taxon>
        <taxon>Fungi</taxon>
        <taxon>Dikarya</taxon>
        <taxon>Ascomycota</taxon>
        <taxon>Pezizomycotina</taxon>
        <taxon>Sordariomycetes</taxon>
        <taxon>Sordariomycetidae</taxon>
        <taxon>Magnaporthales</taxon>
        <taxon>Magnaporthaceae</taxon>
        <taxon>Gaeumannomyces</taxon>
    </lineage>
</organism>
<keyword evidence="9" id="KW-1185">Reference proteome</keyword>
<dbReference type="eggNOG" id="KOG3607">
    <property type="taxonomic scope" value="Eukaryota"/>
</dbReference>
<evidence type="ECO:0000256" key="1">
    <source>
        <dbReference type="PROSITE-ProRule" id="PRU00276"/>
    </source>
</evidence>
<dbReference type="VEuPathDB" id="FungiDB:GGTG_02385"/>
<dbReference type="InterPro" id="IPR034028">
    <property type="entry name" value="ZnMc_ADAM_fungal"/>
</dbReference>
<dbReference type="AlphaFoldDB" id="J3NM81"/>
<dbReference type="InterPro" id="IPR024079">
    <property type="entry name" value="MetalloPept_cat_dom_sf"/>
</dbReference>